<dbReference type="SUPFAM" id="SSF46942">
    <property type="entry name" value="Elongation factor TFIIS domain 2"/>
    <property type="match status" value="1"/>
</dbReference>
<proteinExistence type="predicted"/>
<evidence type="ECO:0000256" key="1">
    <source>
        <dbReference type="SAM" id="MobiDB-lite"/>
    </source>
</evidence>
<gene>
    <name evidence="3" type="ORF">BN9_063510</name>
</gene>
<dbReference type="InParanoid" id="A0A024GF19"/>
<dbReference type="Proteomes" id="UP000053237">
    <property type="component" value="Unassembled WGS sequence"/>
</dbReference>
<dbReference type="InterPro" id="IPR003618">
    <property type="entry name" value="TFIIS_cen_dom"/>
</dbReference>
<dbReference type="GO" id="GO:0006351">
    <property type="term" value="P:DNA-templated transcription"/>
    <property type="evidence" value="ECO:0007669"/>
    <property type="project" value="InterPro"/>
</dbReference>
<name>A0A024GF19_9STRA</name>
<protein>
    <recommendedName>
        <fullName evidence="2">TFIIS central domain-containing protein</fullName>
    </recommendedName>
</protein>
<evidence type="ECO:0000313" key="3">
    <source>
        <dbReference type="EMBL" id="CCI45454.1"/>
    </source>
</evidence>
<evidence type="ECO:0000259" key="2">
    <source>
        <dbReference type="Pfam" id="PF07500"/>
    </source>
</evidence>
<dbReference type="Gene3D" id="1.10.472.30">
    <property type="entry name" value="Transcription elongation factor S-II, central domain"/>
    <property type="match status" value="1"/>
</dbReference>
<dbReference type="EMBL" id="CAIX01000099">
    <property type="protein sequence ID" value="CCI45454.1"/>
    <property type="molecule type" value="Genomic_DNA"/>
</dbReference>
<keyword evidence="4" id="KW-1185">Reference proteome</keyword>
<sequence>MNESICAEKLAILWSIDARSLLVQFLSLGTHYSVTFHAPFVSNDPLKTPNFLNIFGLELSSVMNSNLIKVKRTKANPIADTFLNVKHTDSNGNEKNLPSESNEMSISENDFCIGIDSHDLIWFPLSRKSCEKQILKQIERERKSVTLHFVHLDSSRAPRPFDATTITQSHGFIIDVLNQVCASQQQLLDRYRAFTEKRKVYRMLQKEKKMMYYVHVKTQNMRYALERDSEYLQAIRFQTWYEQFMKGDDHVSEPKSPQSQTAQMKKPQTPESPDVRSLRNQPYERILNALDPNWIYQFFLKIDLKWLPKAEMFIVTFLRALMTSFDQDVAEPTPTEQHTLQIFNTSRDIVVALIKMYLNKRKVEGITDHTTLYKRFAQHARMLRSNLKIAENKQLRDDVLSKVLPEMRLCEMSSEELAPEVLQKERQRLYQLHVQHSMIKNPIGKALVKTKHGYKEVDFGGSEELTHEPVSTQIQPITPKPIDMQDAPNVEAWGLSVAAVDTNGLDPVRPLPSHSPRVLDKGMKSLHLDTCLPSPAAGVKPTNRTTSKRVSFSAVVTNTLRFNRNDAPNLIEKHNPQATAPTTPSGVSSDISVADARVFVRILFDGSYDFYARLTEFKTFVTSGMLHRIGQELDMTENIKLYRECHFNRPERKYDVRLRLAHLYGEADHMTELQAHLLAANAIEKSLLTFKRLLHDVLHDLKRMFPSLTKSDSGPEQVESQLNAFKHLSSRKIAKVGFFTCYVDCNDVSLLKVSVLPVHGSEPLSRHRFQGRVAVDSLVLAYACRETIAETRNAAIVEAMDLFVDILQAIEGKAQAQAQASASIKPEADWRHQDISMSAYEYEDDPMGSPLKTEAYPRDRFRMQQRKRSYESQNGHTEPLPYRRRLEDSTPPSAEDRMLTERKPSTPFFVVDRIGQNEKRTIPASFTADEKMRMLTNGYQELVKQYFKDRDELHALLEAVRADPMEEIKEIAFSKNLKLSRKLKKTENASVVCTTNAFDGKISAEKRANTPEKAIDLAIAELKMKADRIGYDWKKQIQTYMKASVKASSSIMAANETRAKHKQWIRGEESRAGHLYSYKIFVDEFLIVHAACPNAKEAKRAASEQYRDFLESIKSLDEKKAAKNAVPVPKTTAPMTQRPKPKVVVCSDDEDEEDDDEYDSNSGSDTEWLSTYNSSSSANVVIKSEPNGADSSQMTPIEAQDPYDVNSEAKPMECARFRALLRCLFSCKDEVFKIVRELRGCLAFQGAAERVICPNVKAFIRMERLQEGVIDVHISLNEVIHFVASDSSKKRACDLAIDGILDKLTQTHSIWAQMLHFFQLRVLSTANMMESINALVQANIARFSIRFEEPLPTTFSSQKCLTHIVCVLAIDTHIIARIDAEDENAGRYSVLLQVAKFLVNLVDVAMDTKSIDPIKNEAIPSTILNQNRSENIDDATRSDFSCVLRLRDPGNLDAYHDFRLYGTWCLEHKAPFIKDFVKVDCEKELVFTQTDQIRMNEFEQLSKNGSSLCISCFELESAFEHSKFVNALAAYGNKNKYKAYALKCAIDPIKQYRALIVPAGGSINSLQPNLYWPTHRPTSVTDWRKVYGMLQLQTDTGKIL</sequence>
<organism evidence="3 4">
    <name type="scientific">Albugo candida</name>
    <dbReference type="NCBI Taxonomy" id="65357"/>
    <lineage>
        <taxon>Eukaryota</taxon>
        <taxon>Sar</taxon>
        <taxon>Stramenopiles</taxon>
        <taxon>Oomycota</taxon>
        <taxon>Peronosporomycetes</taxon>
        <taxon>Albuginales</taxon>
        <taxon>Albuginaceae</taxon>
        <taxon>Albugo</taxon>
    </lineage>
</organism>
<feature type="compositionally biased region" description="Acidic residues" evidence="1">
    <location>
        <begin position="1147"/>
        <end position="1159"/>
    </location>
</feature>
<feature type="region of interest" description="Disordered" evidence="1">
    <location>
        <begin position="249"/>
        <end position="278"/>
    </location>
</feature>
<feature type="domain" description="TFIIS central" evidence="2">
    <location>
        <begin position="320"/>
        <end position="431"/>
    </location>
</feature>
<feature type="region of interest" description="Disordered" evidence="1">
    <location>
        <begin position="863"/>
        <end position="899"/>
    </location>
</feature>
<feature type="region of interest" description="Disordered" evidence="1">
    <location>
        <begin position="1120"/>
        <end position="1172"/>
    </location>
</feature>
<comment type="caution">
    <text evidence="3">The sequence shown here is derived from an EMBL/GenBank/DDBJ whole genome shotgun (WGS) entry which is preliminary data.</text>
</comment>
<dbReference type="InterPro" id="IPR036575">
    <property type="entry name" value="TFIIS_cen_dom_sf"/>
</dbReference>
<reference evidence="3 4" key="1">
    <citation type="submission" date="2012-05" db="EMBL/GenBank/DDBJ databases">
        <title>Recombination and specialization in a pathogen metapopulation.</title>
        <authorList>
            <person name="Gardiner A."/>
            <person name="Kemen E."/>
            <person name="Schultz-Larsen T."/>
            <person name="MacLean D."/>
            <person name="Van Oosterhout C."/>
            <person name="Jones J.D.G."/>
        </authorList>
    </citation>
    <scope>NUCLEOTIDE SEQUENCE [LARGE SCALE GENOMIC DNA]</scope>
    <source>
        <strain evidence="3 4">Ac Nc2</strain>
    </source>
</reference>
<accession>A0A024GF19</accession>
<evidence type="ECO:0000313" key="4">
    <source>
        <dbReference type="Proteomes" id="UP000053237"/>
    </source>
</evidence>
<dbReference type="Pfam" id="PF07500">
    <property type="entry name" value="TFIIS_M"/>
    <property type="match status" value="1"/>
</dbReference>
<feature type="compositionally biased region" description="Basic and acidic residues" evidence="1">
    <location>
        <begin position="884"/>
        <end position="899"/>
    </location>
</feature>
<dbReference type="OrthoDB" id="160980at2759"/>